<dbReference type="Proteomes" id="UP000799536">
    <property type="component" value="Unassembled WGS sequence"/>
</dbReference>
<keyword evidence="2" id="KW-1185">Reference proteome</keyword>
<protein>
    <submittedName>
        <fullName evidence="1">Uncharacterized protein</fullName>
    </submittedName>
</protein>
<organism evidence="1 2">
    <name type="scientific">Delitschia confertaspora ATCC 74209</name>
    <dbReference type="NCBI Taxonomy" id="1513339"/>
    <lineage>
        <taxon>Eukaryota</taxon>
        <taxon>Fungi</taxon>
        <taxon>Dikarya</taxon>
        <taxon>Ascomycota</taxon>
        <taxon>Pezizomycotina</taxon>
        <taxon>Dothideomycetes</taxon>
        <taxon>Pleosporomycetidae</taxon>
        <taxon>Pleosporales</taxon>
        <taxon>Delitschiaceae</taxon>
        <taxon>Delitschia</taxon>
    </lineage>
</organism>
<gene>
    <name evidence="1" type="ORF">GQ43DRAFT_437883</name>
</gene>
<comment type="caution">
    <text evidence="1">The sequence shown here is derived from an EMBL/GenBank/DDBJ whole genome shotgun (WGS) entry which is preliminary data.</text>
</comment>
<reference evidence="1" key="1">
    <citation type="journal article" date="2020" name="Stud. Mycol.">
        <title>101 Dothideomycetes genomes: a test case for predicting lifestyles and emergence of pathogens.</title>
        <authorList>
            <person name="Haridas S."/>
            <person name="Albert R."/>
            <person name="Binder M."/>
            <person name="Bloem J."/>
            <person name="Labutti K."/>
            <person name="Salamov A."/>
            <person name="Andreopoulos B."/>
            <person name="Baker S."/>
            <person name="Barry K."/>
            <person name="Bills G."/>
            <person name="Bluhm B."/>
            <person name="Cannon C."/>
            <person name="Castanera R."/>
            <person name="Culley D."/>
            <person name="Daum C."/>
            <person name="Ezra D."/>
            <person name="Gonzalez J."/>
            <person name="Henrissat B."/>
            <person name="Kuo A."/>
            <person name="Liang C."/>
            <person name="Lipzen A."/>
            <person name="Lutzoni F."/>
            <person name="Magnuson J."/>
            <person name="Mondo S."/>
            <person name="Nolan M."/>
            <person name="Ohm R."/>
            <person name="Pangilinan J."/>
            <person name="Park H.-J."/>
            <person name="Ramirez L."/>
            <person name="Alfaro M."/>
            <person name="Sun H."/>
            <person name="Tritt A."/>
            <person name="Yoshinaga Y."/>
            <person name="Zwiers L.-H."/>
            <person name="Turgeon B."/>
            <person name="Goodwin S."/>
            <person name="Spatafora J."/>
            <person name="Crous P."/>
            <person name="Grigoriev I."/>
        </authorList>
    </citation>
    <scope>NUCLEOTIDE SEQUENCE</scope>
    <source>
        <strain evidence="1">ATCC 74209</strain>
    </source>
</reference>
<sequence length="56" mass="6169">MPQPKQGTRVTLKSAADAYVDIFCSSNVTVTSGIPFRRIRGSTNTWPNKTVTTLVR</sequence>
<evidence type="ECO:0000313" key="2">
    <source>
        <dbReference type="Proteomes" id="UP000799536"/>
    </source>
</evidence>
<accession>A0A9P4JXS1</accession>
<proteinExistence type="predicted"/>
<name>A0A9P4JXS1_9PLEO</name>
<dbReference type="AlphaFoldDB" id="A0A9P4JXS1"/>
<evidence type="ECO:0000313" key="1">
    <source>
        <dbReference type="EMBL" id="KAF2204463.1"/>
    </source>
</evidence>
<dbReference type="EMBL" id="ML993875">
    <property type="protein sequence ID" value="KAF2204463.1"/>
    <property type="molecule type" value="Genomic_DNA"/>
</dbReference>